<evidence type="ECO:0000256" key="2">
    <source>
        <dbReference type="SAM" id="SignalP"/>
    </source>
</evidence>
<gene>
    <name evidence="3" type="ORF">BDZ83DRAFT_58263</name>
</gene>
<evidence type="ECO:0000313" key="4">
    <source>
        <dbReference type="Proteomes" id="UP001244207"/>
    </source>
</evidence>
<dbReference type="GeneID" id="85389467"/>
<keyword evidence="4" id="KW-1185">Reference proteome</keyword>
<organism evidence="3 4">
    <name type="scientific">Glomerella acutata</name>
    <name type="common">Colletotrichum acutatum</name>
    <dbReference type="NCBI Taxonomy" id="27357"/>
    <lineage>
        <taxon>Eukaryota</taxon>
        <taxon>Fungi</taxon>
        <taxon>Dikarya</taxon>
        <taxon>Ascomycota</taxon>
        <taxon>Pezizomycotina</taxon>
        <taxon>Sordariomycetes</taxon>
        <taxon>Hypocreomycetidae</taxon>
        <taxon>Glomerellales</taxon>
        <taxon>Glomerellaceae</taxon>
        <taxon>Colletotrichum</taxon>
        <taxon>Colletotrichum acutatum species complex</taxon>
    </lineage>
</organism>
<reference evidence="3" key="1">
    <citation type="submission" date="2021-12" db="EMBL/GenBank/DDBJ databases">
        <title>Comparative genomics, transcriptomics and evolutionary studies reveal genomic signatures of adaptation to plant cell wall in hemibiotrophic fungi.</title>
        <authorList>
            <consortium name="DOE Joint Genome Institute"/>
            <person name="Baroncelli R."/>
            <person name="Diaz J.F."/>
            <person name="Benocci T."/>
            <person name="Peng M."/>
            <person name="Battaglia E."/>
            <person name="Haridas S."/>
            <person name="Andreopoulos W."/>
            <person name="Labutti K."/>
            <person name="Pangilinan J."/>
            <person name="Floch G.L."/>
            <person name="Makela M.R."/>
            <person name="Henrissat B."/>
            <person name="Grigoriev I.V."/>
            <person name="Crouch J.A."/>
            <person name="De Vries R.P."/>
            <person name="Sukno S.A."/>
            <person name="Thon M.R."/>
        </authorList>
    </citation>
    <scope>NUCLEOTIDE SEQUENCE</scope>
    <source>
        <strain evidence="3">CBS 112980</strain>
    </source>
</reference>
<feature type="region of interest" description="Disordered" evidence="1">
    <location>
        <begin position="88"/>
        <end position="110"/>
    </location>
</feature>
<evidence type="ECO:0008006" key="5">
    <source>
        <dbReference type="Google" id="ProtNLM"/>
    </source>
</evidence>
<sequence length="139" mass="15779">MCGRLLFFTLLTQSALRIPSLPLRIPCFSPRSGLHYEDGKQIQKLHNPPCRIDHRQKGSLQGPRQPWTIIDGSAQPFPRFSASHFHPYPVAGRSGRRTNPPAISSYPLPRHLQGPWNGVRRKITQVNQLSNERPNETAK</sequence>
<name>A0AAD8UE99_GLOAC</name>
<feature type="chain" id="PRO_5042069799" description="Secreted protein" evidence="2">
    <location>
        <begin position="18"/>
        <end position="139"/>
    </location>
</feature>
<dbReference type="EMBL" id="JAHMHS010000124">
    <property type="protein sequence ID" value="KAK1715067.1"/>
    <property type="molecule type" value="Genomic_DNA"/>
</dbReference>
<dbReference type="RefSeq" id="XP_060360210.1">
    <property type="nucleotide sequence ID" value="XM_060505568.1"/>
</dbReference>
<dbReference type="Proteomes" id="UP001244207">
    <property type="component" value="Unassembled WGS sequence"/>
</dbReference>
<protein>
    <recommendedName>
        <fullName evidence="5">Secreted protein</fullName>
    </recommendedName>
</protein>
<evidence type="ECO:0000256" key="1">
    <source>
        <dbReference type="SAM" id="MobiDB-lite"/>
    </source>
</evidence>
<evidence type="ECO:0000313" key="3">
    <source>
        <dbReference type="EMBL" id="KAK1715067.1"/>
    </source>
</evidence>
<proteinExistence type="predicted"/>
<feature type="signal peptide" evidence="2">
    <location>
        <begin position="1"/>
        <end position="17"/>
    </location>
</feature>
<dbReference type="AlphaFoldDB" id="A0AAD8UE99"/>
<accession>A0AAD8UE99</accession>
<comment type="caution">
    <text evidence="3">The sequence shown here is derived from an EMBL/GenBank/DDBJ whole genome shotgun (WGS) entry which is preliminary data.</text>
</comment>
<keyword evidence="2" id="KW-0732">Signal</keyword>